<organism evidence="6 7">
    <name type="scientific">Methylomonas methanica</name>
    <dbReference type="NCBI Taxonomy" id="421"/>
    <lineage>
        <taxon>Bacteria</taxon>
        <taxon>Pseudomonadati</taxon>
        <taxon>Pseudomonadota</taxon>
        <taxon>Gammaproteobacteria</taxon>
        <taxon>Methylococcales</taxon>
        <taxon>Methylococcaceae</taxon>
        <taxon>Methylomonas</taxon>
    </lineage>
</organism>
<evidence type="ECO:0000256" key="2">
    <source>
        <dbReference type="ARBA" id="ARBA00022692"/>
    </source>
</evidence>
<accession>A0A177M3N5</accession>
<keyword evidence="3" id="KW-1133">Transmembrane helix</keyword>
<name>A0A177M3N5_METMH</name>
<dbReference type="PANTHER" id="PTHR36985:SF1">
    <property type="entry name" value="TRANSLOCATION AND ASSEMBLY MODULE SUBUNIT TAMB"/>
    <property type="match status" value="1"/>
</dbReference>
<evidence type="ECO:0000256" key="3">
    <source>
        <dbReference type="ARBA" id="ARBA00022989"/>
    </source>
</evidence>
<proteinExistence type="predicted"/>
<sequence length="1325" mass="142572">MNKRRALLILLLLISAGLFGLISNQAASQWLLKQILSVSSVQVANANIEGRLLDHFSLTDVQYKSATETISIDKLAVSWRPEQLLRGRLHLVDITIDGLHVSLTDTPTTQKTDTFALTLPLQITIENASLNRVTYQSGAFVQNLEKLRFAIDTDGDHLKIGSLTIDDPVVNAIAQGQIALNKDFDFNATVAWQLNSEQNGELRGATALSGNLKALSFSHQVSSPFQLNLQGKLDDLENAPHIAAHADWHNLVWPINGSTAQIKSDQGSVEVSGLFSDYHISLNGQLSQQYLSDATLSFTGKGSQTAMTIEKLALASTTGSFLLSGNVDWHDDPSFAIAATAHDFNPAIFLPEMSGNLTFNSQINGKLGDSLRLDVELANLTGQLRDTPLKARGKLFVGGDQFQVDNLEVRSGVNSLTANGNIGQSQSTLKLQIDSPALQTLHPALAGSLKGTAVMQGTRQKPSINLQLQAKRLRFAEHRAEQLAIDLDYAPDAAKTSKLLFSAKAIKTADLQIDSAQLEGRGSLAQHYFKMDVNSRNSNISSALTGSFLAGNWQANLSELDLFSQENGLWQLKRPPTITVTSLPQGLDTAWSEICLAQNNAALCTQGRYQANGDFNATLLASALPTQLLKPFLPANVALTATLNADTELSQQQGLLNGRFQVGVSPATLSLDDKTLALGASSVSGAIKANMLSTTFDVALAQQDYLRGQLQWQTGKSQAISGQLSVSMRELAVVETFVPQLSATQGLLTADLSIKGTIQNPIVMGQLNLSQGSVNLLEQGLGLRNMTLTAVASGDQRNSIELTGTLLPELLNTTNLSQSIEFNGLINMHADLQQHKGVMAGRYRIDSPPLLIYLQNREATTKIPVAASSLAGSIDGDAISADLDLKLAGQDYLRSQLNLDSKKQTLSGSISASVETLSLLNPLVPQLSNIKGHLTADLAVQGTLTNPLAKGEIQFIGDSIEVNDLGITLREIKLKTLALGDIDQRMQIGGSAKSGDGGINIDGFASLVAETGWPLELTLLGENFEVAKMPDTQISLSPNLKLAYAHKQGKVTGTLKIPRAILALQEFPENAVKVSADEVIIGEEHQAAHMPVALGIDLNIELELGKQVSFSGRGLNTDLAGKLHLTKAGEKTSVFGKIDMLKARYKSYGQDLTVRQGHLVFNGPLDDPWMDVEAIRVSKNRKVTAILGLSGSLQKPQTRIYSDPALPESEALAYLVTGRSLSQVSKAEGNMLASAAMSYAGGHAAWITDKLGIDEFDVQEGETLQDTLVTMGEYLTPDFYLGTKVGLFNKQAVMVLKHNITDAINLETQAGTSQRIKLNYEIDKD</sequence>
<comment type="caution">
    <text evidence="6">The sequence shown here is derived from an EMBL/GenBank/DDBJ whole genome shotgun (WGS) entry which is preliminary data.</text>
</comment>
<feature type="domain" description="Translocation and assembly module TamB C-terminal" evidence="5">
    <location>
        <begin position="993"/>
        <end position="1323"/>
    </location>
</feature>
<dbReference type="Proteomes" id="UP000077763">
    <property type="component" value="Unassembled WGS sequence"/>
</dbReference>
<dbReference type="GO" id="GO:0097347">
    <property type="term" value="C:TAM protein secretion complex"/>
    <property type="evidence" value="ECO:0007669"/>
    <property type="project" value="TreeGrafter"/>
</dbReference>
<dbReference type="RefSeq" id="WP_064037828.1">
    <property type="nucleotide sequence ID" value="NZ_LUUH01000077.1"/>
</dbReference>
<evidence type="ECO:0000259" key="5">
    <source>
        <dbReference type="Pfam" id="PF04357"/>
    </source>
</evidence>
<evidence type="ECO:0000256" key="4">
    <source>
        <dbReference type="ARBA" id="ARBA00023136"/>
    </source>
</evidence>
<dbReference type="Pfam" id="PF04357">
    <property type="entry name" value="TamB"/>
    <property type="match status" value="1"/>
</dbReference>
<dbReference type="InterPro" id="IPR007452">
    <property type="entry name" value="TamB_C"/>
</dbReference>
<comment type="subcellular location">
    <subcellularLocation>
        <location evidence="1">Membrane</location>
        <topology evidence="1">Single-pass membrane protein</topology>
    </subcellularLocation>
</comment>
<evidence type="ECO:0000256" key="1">
    <source>
        <dbReference type="ARBA" id="ARBA00004167"/>
    </source>
</evidence>
<keyword evidence="4" id="KW-0472">Membrane</keyword>
<keyword evidence="2" id="KW-0812">Transmembrane</keyword>
<reference evidence="6 7" key="1">
    <citation type="submission" date="2016-03" db="EMBL/GenBank/DDBJ databases">
        <authorList>
            <person name="Ploux O."/>
        </authorList>
    </citation>
    <scope>NUCLEOTIDE SEQUENCE [LARGE SCALE GENOMIC DNA]</scope>
    <source>
        <strain evidence="6 7">R-45371</strain>
    </source>
</reference>
<evidence type="ECO:0000313" key="7">
    <source>
        <dbReference type="Proteomes" id="UP000077763"/>
    </source>
</evidence>
<evidence type="ECO:0000313" key="6">
    <source>
        <dbReference type="EMBL" id="OAI00312.1"/>
    </source>
</evidence>
<dbReference type="PANTHER" id="PTHR36985">
    <property type="entry name" value="TRANSLOCATION AND ASSEMBLY MODULE SUBUNIT TAMB"/>
    <property type="match status" value="1"/>
</dbReference>
<dbReference type="EMBL" id="LUUH01000077">
    <property type="protein sequence ID" value="OAI00312.1"/>
    <property type="molecule type" value="Genomic_DNA"/>
</dbReference>
<protein>
    <recommendedName>
        <fullName evidence="5">Translocation and assembly module TamB C-terminal domain-containing protein</fullName>
    </recommendedName>
</protein>
<dbReference type="GO" id="GO:0005886">
    <property type="term" value="C:plasma membrane"/>
    <property type="evidence" value="ECO:0007669"/>
    <property type="project" value="InterPro"/>
</dbReference>
<gene>
    <name evidence="6" type="ORF">A1353_01035</name>
</gene>
<dbReference type="GO" id="GO:0009306">
    <property type="term" value="P:protein secretion"/>
    <property type="evidence" value="ECO:0007669"/>
    <property type="project" value="InterPro"/>
</dbReference>